<reference evidence="1 2" key="1">
    <citation type="journal article" date="2014" name="Genome Announc.">
        <title>Draft Genome Sequence of the Haloacid-Degrading Burkholderia caribensis Strain MBA4.</title>
        <authorList>
            <person name="Pan Y."/>
            <person name="Kong K.F."/>
            <person name="Tsang J.S."/>
        </authorList>
    </citation>
    <scope>NUCLEOTIDE SEQUENCE [LARGE SCALE GENOMIC DNA]</scope>
    <source>
        <strain evidence="1 2">MBA4</strain>
        <plasmid evidence="2">Plasmid</plasmid>
    </source>
</reference>
<evidence type="ECO:0000313" key="1">
    <source>
        <dbReference type="EMBL" id="ALL71429.1"/>
    </source>
</evidence>
<gene>
    <name evidence="1" type="ORF">K788_0001778</name>
</gene>
<proteinExistence type="predicted"/>
<keyword evidence="1" id="KW-0614">Plasmid</keyword>
<dbReference type="KEGG" id="bcai:K788_0001778"/>
<geneLocation type="plasmid" evidence="2"/>
<dbReference type="Proteomes" id="UP000019146">
    <property type="component" value="Plasmid unnamed"/>
</dbReference>
<name>A0A0N7JWA0_9BURK</name>
<dbReference type="AlphaFoldDB" id="A0A0N7JWA0"/>
<dbReference type="EMBL" id="CP012748">
    <property type="protein sequence ID" value="ALL71429.1"/>
    <property type="molecule type" value="Genomic_DNA"/>
</dbReference>
<sequence length="43" mass="4680">MIPGNGRAIARVIGRTIRTQRASGESALERANVSRVFSKALRL</sequence>
<accession>A0A0N7JWA0</accession>
<protein>
    <submittedName>
        <fullName evidence="1">Uncharacterized protein</fullName>
    </submittedName>
</protein>
<organism evidence="1 2">
    <name type="scientific">Paraburkholderia caribensis MBA4</name>
    <dbReference type="NCBI Taxonomy" id="1323664"/>
    <lineage>
        <taxon>Bacteria</taxon>
        <taxon>Pseudomonadati</taxon>
        <taxon>Pseudomonadota</taxon>
        <taxon>Betaproteobacteria</taxon>
        <taxon>Burkholderiales</taxon>
        <taxon>Burkholderiaceae</taxon>
        <taxon>Paraburkholderia</taxon>
    </lineage>
</organism>
<evidence type="ECO:0000313" key="2">
    <source>
        <dbReference type="Proteomes" id="UP000019146"/>
    </source>
</evidence>